<organism evidence="1 2">
    <name type="scientific">Pleurodeles waltl</name>
    <name type="common">Iberian ribbed newt</name>
    <dbReference type="NCBI Taxonomy" id="8319"/>
    <lineage>
        <taxon>Eukaryota</taxon>
        <taxon>Metazoa</taxon>
        <taxon>Chordata</taxon>
        <taxon>Craniata</taxon>
        <taxon>Vertebrata</taxon>
        <taxon>Euteleostomi</taxon>
        <taxon>Amphibia</taxon>
        <taxon>Batrachia</taxon>
        <taxon>Caudata</taxon>
        <taxon>Salamandroidea</taxon>
        <taxon>Salamandridae</taxon>
        <taxon>Pleurodelinae</taxon>
        <taxon>Pleurodeles</taxon>
    </lineage>
</organism>
<name>A0AAV7M5Y8_PLEWA</name>
<reference evidence="1" key="1">
    <citation type="journal article" date="2022" name="bioRxiv">
        <title>Sequencing and chromosome-scale assembly of the giantPleurodeles waltlgenome.</title>
        <authorList>
            <person name="Brown T."/>
            <person name="Elewa A."/>
            <person name="Iarovenko S."/>
            <person name="Subramanian E."/>
            <person name="Araus A.J."/>
            <person name="Petzold A."/>
            <person name="Susuki M."/>
            <person name="Suzuki K.-i.T."/>
            <person name="Hayashi T."/>
            <person name="Toyoda A."/>
            <person name="Oliveira C."/>
            <person name="Osipova E."/>
            <person name="Leigh N.D."/>
            <person name="Simon A."/>
            <person name="Yun M.H."/>
        </authorList>
    </citation>
    <scope>NUCLEOTIDE SEQUENCE</scope>
    <source>
        <strain evidence="1">20211129_DDA</strain>
        <tissue evidence="1">Liver</tissue>
    </source>
</reference>
<dbReference type="Proteomes" id="UP001066276">
    <property type="component" value="Chromosome 10"/>
</dbReference>
<gene>
    <name evidence="1" type="ORF">NDU88_003653</name>
</gene>
<feature type="non-terminal residue" evidence="1">
    <location>
        <position position="1"/>
    </location>
</feature>
<evidence type="ECO:0000313" key="1">
    <source>
        <dbReference type="EMBL" id="KAJ1098544.1"/>
    </source>
</evidence>
<keyword evidence="2" id="KW-1185">Reference proteome</keyword>
<protein>
    <submittedName>
        <fullName evidence="1">Uncharacterized protein</fullName>
    </submittedName>
</protein>
<accession>A0AAV7M5Y8</accession>
<comment type="caution">
    <text evidence="1">The sequence shown here is derived from an EMBL/GenBank/DDBJ whole genome shotgun (WGS) entry which is preliminary data.</text>
</comment>
<sequence length="65" mass="7485">LQWVSRWLAGLHLFDTATTSEPWTLARLTHLFHPLTHSASPEELFLNVAHCCYRRCLQLTKGIVP</sequence>
<feature type="non-terminal residue" evidence="1">
    <location>
        <position position="65"/>
    </location>
</feature>
<evidence type="ECO:0000313" key="2">
    <source>
        <dbReference type="Proteomes" id="UP001066276"/>
    </source>
</evidence>
<dbReference type="AlphaFoldDB" id="A0AAV7M5Y8"/>
<dbReference type="EMBL" id="JANPWB010000014">
    <property type="protein sequence ID" value="KAJ1098544.1"/>
    <property type="molecule type" value="Genomic_DNA"/>
</dbReference>
<proteinExistence type="predicted"/>